<comment type="caution">
    <text evidence="3">The sequence shown here is derived from an EMBL/GenBank/DDBJ whole genome shotgun (WGS) entry which is preliminary data.</text>
</comment>
<dbReference type="EMBL" id="BONG01000006">
    <property type="protein sequence ID" value="GIF87847.1"/>
    <property type="molecule type" value="Genomic_DNA"/>
</dbReference>
<dbReference type="AlphaFoldDB" id="A0A8J3JVX0"/>
<evidence type="ECO:0000313" key="3">
    <source>
        <dbReference type="EMBL" id="GIF87847.1"/>
    </source>
</evidence>
<evidence type="ECO:0000256" key="1">
    <source>
        <dbReference type="SAM" id="MobiDB-lite"/>
    </source>
</evidence>
<accession>A0A8J3JVX0</accession>
<dbReference type="RefSeq" id="WP_239120351.1">
    <property type="nucleotide sequence ID" value="NZ_BAAALB010000010.1"/>
</dbReference>
<sequence length="100" mass="10189">MPITAASRWALTLWAAVLCTGAAVDQPSLAGMLAGAAALLLVTALAVAAVHGIGRGPSGRAALDLALRELSRRTGVLRQRDPDAAGRPRPRAPGFTPLPC</sequence>
<dbReference type="Proteomes" id="UP000619293">
    <property type="component" value="Unassembled WGS sequence"/>
</dbReference>
<dbReference type="Pfam" id="PF19950">
    <property type="entry name" value="DUF6412"/>
    <property type="match status" value="1"/>
</dbReference>
<keyword evidence="2" id="KW-0812">Transmembrane</keyword>
<keyword evidence="4" id="KW-1185">Reference proteome</keyword>
<reference evidence="3 4" key="1">
    <citation type="submission" date="2021-01" db="EMBL/GenBank/DDBJ databases">
        <title>Whole genome shotgun sequence of Catellatospora chokoriensis NBRC 107358.</title>
        <authorList>
            <person name="Komaki H."/>
            <person name="Tamura T."/>
        </authorList>
    </citation>
    <scope>NUCLEOTIDE SEQUENCE [LARGE SCALE GENOMIC DNA]</scope>
    <source>
        <strain evidence="3 4">NBRC 107358</strain>
    </source>
</reference>
<evidence type="ECO:0000313" key="4">
    <source>
        <dbReference type="Proteomes" id="UP000619293"/>
    </source>
</evidence>
<name>A0A8J3JVX0_9ACTN</name>
<proteinExistence type="predicted"/>
<feature type="transmembrane region" description="Helical" evidence="2">
    <location>
        <begin position="33"/>
        <end position="53"/>
    </location>
</feature>
<protein>
    <submittedName>
        <fullName evidence="3">Uncharacterized protein</fullName>
    </submittedName>
</protein>
<feature type="region of interest" description="Disordered" evidence="1">
    <location>
        <begin position="74"/>
        <end position="100"/>
    </location>
</feature>
<feature type="compositionally biased region" description="Basic and acidic residues" evidence="1">
    <location>
        <begin position="74"/>
        <end position="86"/>
    </location>
</feature>
<keyword evidence="2" id="KW-1133">Transmembrane helix</keyword>
<gene>
    <name evidence="3" type="ORF">Cch02nite_12910</name>
</gene>
<dbReference type="InterPro" id="IPR045635">
    <property type="entry name" value="DUF6412"/>
</dbReference>
<keyword evidence="2" id="KW-0472">Membrane</keyword>
<evidence type="ECO:0000256" key="2">
    <source>
        <dbReference type="SAM" id="Phobius"/>
    </source>
</evidence>
<organism evidence="3 4">
    <name type="scientific">Catellatospora chokoriensis</name>
    <dbReference type="NCBI Taxonomy" id="310353"/>
    <lineage>
        <taxon>Bacteria</taxon>
        <taxon>Bacillati</taxon>
        <taxon>Actinomycetota</taxon>
        <taxon>Actinomycetes</taxon>
        <taxon>Micromonosporales</taxon>
        <taxon>Micromonosporaceae</taxon>
        <taxon>Catellatospora</taxon>
    </lineage>
</organism>